<gene>
    <name evidence="8" type="ORF">SIL87_20220</name>
</gene>
<proteinExistence type="predicted"/>
<evidence type="ECO:0000259" key="7">
    <source>
        <dbReference type="PROSITE" id="PS50850"/>
    </source>
</evidence>
<feature type="transmembrane region" description="Helical" evidence="6">
    <location>
        <begin position="34"/>
        <end position="54"/>
    </location>
</feature>
<dbReference type="Gene3D" id="1.20.1250.20">
    <property type="entry name" value="MFS general substrate transporter like domains"/>
    <property type="match status" value="1"/>
</dbReference>
<dbReference type="PANTHER" id="PTHR42688">
    <property type="entry name" value="CONSERVED PROTEIN"/>
    <property type="match status" value="1"/>
</dbReference>
<keyword evidence="4 6" id="KW-1133">Transmembrane helix</keyword>
<feature type="non-terminal residue" evidence="8">
    <location>
        <position position="1"/>
    </location>
</feature>
<dbReference type="InterPro" id="IPR036259">
    <property type="entry name" value="MFS_trans_sf"/>
</dbReference>
<name>A0AAW9DY94_ACIAO</name>
<keyword evidence="5 6" id="KW-0472">Membrane</keyword>
<dbReference type="PANTHER" id="PTHR42688:SF1">
    <property type="entry name" value="BLR5212 PROTEIN"/>
    <property type="match status" value="1"/>
</dbReference>
<dbReference type="SUPFAM" id="SSF103473">
    <property type="entry name" value="MFS general substrate transporter"/>
    <property type="match status" value="1"/>
</dbReference>
<comment type="caution">
    <text evidence="8">The sequence shown here is derived from an EMBL/GenBank/DDBJ whole genome shotgun (WGS) entry which is preliminary data.</text>
</comment>
<dbReference type="RefSeq" id="WP_319616047.1">
    <property type="nucleotide sequence ID" value="NZ_JAWXYB010000021.1"/>
</dbReference>
<reference evidence="8 9" key="1">
    <citation type="submission" date="2023-11" db="EMBL/GenBank/DDBJ databases">
        <title>MicrobeMod: A computational toolkit for identifying prokaryotic methylation and restriction-modification with nanopore sequencing.</title>
        <authorList>
            <person name="Crits-Christoph A."/>
            <person name="Kang S.C."/>
            <person name="Lee H."/>
            <person name="Ostrov N."/>
        </authorList>
    </citation>
    <scope>NUCLEOTIDE SEQUENCE [LARGE SCALE GENOMIC DNA]</scope>
    <source>
        <strain evidence="8 9">DSMZ 700</strain>
    </source>
</reference>
<dbReference type="Pfam" id="PF07690">
    <property type="entry name" value="MFS_1"/>
    <property type="match status" value="1"/>
</dbReference>
<feature type="transmembrane region" description="Helical" evidence="6">
    <location>
        <begin position="124"/>
        <end position="144"/>
    </location>
</feature>
<dbReference type="InterPro" id="IPR052425">
    <property type="entry name" value="Uncharacterized_MFS-type"/>
</dbReference>
<feature type="domain" description="Major facilitator superfamily (MFS) profile" evidence="7">
    <location>
        <begin position="1"/>
        <end position="147"/>
    </location>
</feature>
<dbReference type="PROSITE" id="PS50850">
    <property type="entry name" value="MFS"/>
    <property type="match status" value="1"/>
</dbReference>
<keyword evidence="9" id="KW-1185">Reference proteome</keyword>
<accession>A0AAW9DY94</accession>
<evidence type="ECO:0000256" key="4">
    <source>
        <dbReference type="ARBA" id="ARBA00022989"/>
    </source>
</evidence>
<dbReference type="AlphaFoldDB" id="A0AAW9DY94"/>
<evidence type="ECO:0000256" key="5">
    <source>
        <dbReference type="ARBA" id="ARBA00023136"/>
    </source>
</evidence>
<sequence>AHIVPVPWIPVLYAAAMAAEGVASLALGRLLDRFGPGIAILGIVLAALASPLVFLGGAAAAAAGVVLWGVGMATQDTILHAILSELVPPEKRATVYGLFDACRGMAWLAGSVLLGVLYNVSVPALAAVSLLLQLSAVPVFVLAVRSQ</sequence>
<keyword evidence="3 6" id="KW-0812">Transmembrane</keyword>
<evidence type="ECO:0000256" key="6">
    <source>
        <dbReference type="SAM" id="Phobius"/>
    </source>
</evidence>
<protein>
    <submittedName>
        <fullName evidence="8">MFS transporter</fullName>
    </submittedName>
</protein>
<dbReference type="Proteomes" id="UP001279553">
    <property type="component" value="Unassembled WGS sequence"/>
</dbReference>
<feature type="transmembrane region" description="Helical" evidence="6">
    <location>
        <begin position="95"/>
        <end position="118"/>
    </location>
</feature>
<organism evidence="8 9">
    <name type="scientific">Acidiphilium acidophilum</name>
    <name type="common">Thiobacillus acidophilus</name>
    <dbReference type="NCBI Taxonomy" id="76588"/>
    <lineage>
        <taxon>Bacteria</taxon>
        <taxon>Pseudomonadati</taxon>
        <taxon>Pseudomonadota</taxon>
        <taxon>Alphaproteobacteria</taxon>
        <taxon>Acetobacterales</taxon>
        <taxon>Acidocellaceae</taxon>
        <taxon>Acidiphilium</taxon>
    </lineage>
</organism>
<dbReference type="InterPro" id="IPR020846">
    <property type="entry name" value="MFS_dom"/>
</dbReference>
<evidence type="ECO:0000313" key="9">
    <source>
        <dbReference type="Proteomes" id="UP001279553"/>
    </source>
</evidence>
<dbReference type="InterPro" id="IPR011701">
    <property type="entry name" value="MFS"/>
</dbReference>
<evidence type="ECO:0000256" key="2">
    <source>
        <dbReference type="ARBA" id="ARBA00022475"/>
    </source>
</evidence>
<evidence type="ECO:0000256" key="3">
    <source>
        <dbReference type="ARBA" id="ARBA00022692"/>
    </source>
</evidence>
<keyword evidence="2" id="KW-1003">Cell membrane</keyword>
<dbReference type="GO" id="GO:0005886">
    <property type="term" value="C:plasma membrane"/>
    <property type="evidence" value="ECO:0007669"/>
    <property type="project" value="UniProtKB-SubCell"/>
</dbReference>
<evidence type="ECO:0000256" key="1">
    <source>
        <dbReference type="ARBA" id="ARBA00004651"/>
    </source>
</evidence>
<feature type="transmembrane region" description="Helical" evidence="6">
    <location>
        <begin position="6"/>
        <end position="27"/>
    </location>
</feature>
<evidence type="ECO:0000313" key="8">
    <source>
        <dbReference type="EMBL" id="MDX5933080.1"/>
    </source>
</evidence>
<feature type="transmembrane region" description="Helical" evidence="6">
    <location>
        <begin position="60"/>
        <end position="83"/>
    </location>
</feature>
<comment type="subcellular location">
    <subcellularLocation>
        <location evidence="1">Cell membrane</location>
        <topology evidence="1">Multi-pass membrane protein</topology>
    </subcellularLocation>
</comment>
<dbReference type="GO" id="GO:0022857">
    <property type="term" value="F:transmembrane transporter activity"/>
    <property type="evidence" value="ECO:0007669"/>
    <property type="project" value="InterPro"/>
</dbReference>
<dbReference type="EMBL" id="JAWXYB010000021">
    <property type="protein sequence ID" value="MDX5933080.1"/>
    <property type="molecule type" value="Genomic_DNA"/>
</dbReference>